<keyword evidence="3" id="KW-0067">ATP-binding</keyword>
<dbReference type="FunCoup" id="F5YFK7">
    <property type="interactions" value="455"/>
</dbReference>
<dbReference type="Pfam" id="PF00152">
    <property type="entry name" value="tRNA-synt_2"/>
    <property type="match status" value="1"/>
</dbReference>
<proteinExistence type="predicted"/>
<keyword evidence="6" id="KW-1185">Reference proteome</keyword>
<dbReference type="KEGG" id="taz:TREAZ_0069"/>
<dbReference type="GO" id="GO:0005829">
    <property type="term" value="C:cytosol"/>
    <property type="evidence" value="ECO:0007669"/>
    <property type="project" value="TreeGrafter"/>
</dbReference>
<dbReference type="PANTHER" id="PTHR42918">
    <property type="entry name" value="LYSYL-TRNA SYNTHETASE"/>
    <property type="match status" value="1"/>
</dbReference>
<dbReference type="InterPro" id="IPR006195">
    <property type="entry name" value="aa-tRNA-synth_II"/>
</dbReference>
<dbReference type="GO" id="GO:0006430">
    <property type="term" value="P:lysyl-tRNA aminoacylation"/>
    <property type="evidence" value="ECO:0007669"/>
    <property type="project" value="TreeGrafter"/>
</dbReference>
<dbReference type="HOGENOM" id="CLU_008255_1_0_12"/>
<dbReference type="InterPro" id="IPR045864">
    <property type="entry name" value="aa-tRNA-synth_II/BPL/LPL"/>
</dbReference>
<evidence type="ECO:0000256" key="2">
    <source>
        <dbReference type="ARBA" id="ARBA00022741"/>
    </source>
</evidence>
<gene>
    <name evidence="5" type="ordered locus">TREAZ_0069</name>
</gene>
<dbReference type="Gene3D" id="3.30.930.10">
    <property type="entry name" value="Bira Bifunctional Protein, Domain 2"/>
    <property type="match status" value="1"/>
</dbReference>
<dbReference type="GO" id="GO:0004824">
    <property type="term" value="F:lysine-tRNA ligase activity"/>
    <property type="evidence" value="ECO:0007669"/>
    <property type="project" value="TreeGrafter"/>
</dbReference>
<keyword evidence="2" id="KW-0547">Nucleotide-binding</keyword>
<sequence length="329" mass="37210">MMDLELLANRASIIRHARDFFDNRNYLETDTPLLAPDLIPESCLEVFETPRLAPHGSRKGQQPYWLIPSPEIWMKKIIAAHHKSIYQICKCFRNGESSGRMHSPEFTMLEYYTMDADYRDSLKITGELLAAIGNPLLANIECITMEQAFARWAGFNLYEAAGKKGTQTSEGVLEKEARRLGIDPPSGLDTAALYDLIFIHAVEPNLPKDHPVALMDYPAFVPCLAKKNADGKTVERWELYLRGVELANCYSEETDPDEVQKFFESEARAKKEHALVQHKVDADYYKVFNNFPKCSGVALGLDRLIMILTGRSTIDGVLPFPMESSRVES</sequence>
<accession>F5YFK7</accession>
<evidence type="ECO:0000313" key="5">
    <source>
        <dbReference type="EMBL" id="AEF80522.1"/>
    </source>
</evidence>
<reference evidence="6" key="1">
    <citation type="submission" date="2009-12" db="EMBL/GenBank/DDBJ databases">
        <title>Complete sequence of Treponema azotonutricium strain ZAS-9.</title>
        <authorList>
            <person name="Tetu S.G."/>
            <person name="Matson E."/>
            <person name="Ren Q."/>
            <person name="Seshadri R."/>
            <person name="Elbourne L."/>
            <person name="Hassan K.A."/>
            <person name="Durkin A."/>
            <person name="Radune D."/>
            <person name="Mohamoud Y."/>
            <person name="Shay R."/>
            <person name="Jin S."/>
            <person name="Zhang X."/>
            <person name="Lucey K."/>
            <person name="Ballor N.R."/>
            <person name="Ottesen E."/>
            <person name="Rosenthal R."/>
            <person name="Allen A."/>
            <person name="Leadbetter J.R."/>
            <person name="Paulsen I.T."/>
        </authorList>
    </citation>
    <scope>NUCLEOTIDE SEQUENCE [LARGE SCALE GENOMIC DNA]</scope>
    <source>
        <strain evidence="6">ATCC BAA-888 / DSM 13862 / ZAS-9</strain>
    </source>
</reference>
<reference evidence="5 6" key="2">
    <citation type="journal article" date="2011" name="ISME J.">
        <title>RNA-seq reveals cooperative metabolic interactions between two termite-gut spirochete species in co-culture.</title>
        <authorList>
            <person name="Rosenthal A.Z."/>
            <person name="Matson E.G."/>
            <person name="Eldar A."/>
            <person name="Leadbetter J.R."/>
        </authorList>
    </citation>
    <scope>NUCLEOTIDE SEQUENCE [LARGE SCALE GENOMIC DNA]</scope>
    <source>
        <strain evidence="6">ATCC BAA-888 / DSM 13862 / ZAS-9</strain>
    </source>
</reference>
<dbReference type="GO" id="GO:0005524">
    <property type="term" value="F:ATP binding"/>
    <property type="evidence" value="ECO:0007669"/>
    <property type="project" value="InterPro"/>
</dbReference>
<dbReference type="eggNOG" id="COG2269">
    <property type="taxonomic scope" value="Bacteria"/>
</dbReference>
<organism evidence="5 6">
    <name type="scientific">Leadbettera azotonutricia (strain ATCC BAA-888 / DSM 13862 / ZAS-9)</name>
    <name type="common">Treponema azotonutricium</name>
    <dbReference type="NCBI Taxonomy" id="545695"/>
    <lineage>
        <taxon>Bacteria</taxon>
        <taxon>Pseudomonadati</taxon>
        <taxon>Spirochaetota</taxon>
        <taxon>Spirochaetia</taxon>
        <taxon>Spirochaetales</taxon>
        <taxon>Breznakiellaceae</taxon>
        <taxon>Leadbettera</taxon>
    </lineage>
</organism>
<dbReference type="EMBL" id="CP001841">
    <property type="protein sequence ID" value="AEF80522.1"/>
    <property type="molecule type" value="Genomic_DNA"/>
</dbReference>
<dbReference type="InterPro" id="IPR004364">
    <property type="entry name" value="Aa-tRNA-synt_II"/>
</dbReference>
<protein>
    <submittedName>
        <fullName evidence="5">Putative lysyl-tRNA synthetase (Lysine--tRNA ligase)(LysRS) (GX)</fullName>
    </submittedName>
</protein>
<name>F5YFK7_LEAAZ</name>
<dbReference type="Proteomes" id="UP000009222">
    <property type="component" value="Chromosome"/>
</dbReference>
<dbReference type="STRING" id="545695.TREAZ_0069"/>
<keyword evidence="1 5" id="KW-0436">Ligase</keyword>
<dbReference type="PROSITE" id="PS50862">
    <property type="entry name" value="AA_TRNA_LIGASE_II"/>
    <property type="match status" value="1"/>
</dbReference>
<dbReference type="AlphaFoldDB" id="F5YFK7"/>
<keyword evidence="5" id="KW-0030">Aminoacyl-tRNA synthetase</keyword>
<feature type="domain" description="Aminoacyl-transfer RNA synthetases class-II family profile" evidence="4">
    <location>
        <begin position="10"/>
        <end position="319"/>
    </location>
</feature>
<evidence type="ECO:0000313" key="6">
    <source>
        <dbReference type="Proteomes" id="UP000009222"/>
    </source>
</evidence>
<evidence type="ECO:0000259" key="4">
    <source>
        <dbReference type="PROSITE" id="PS50862"/>
    </source>
</evidence>
<dbReference type="GO" id="GO:0000049">
    <property type="term" value="F:tRNA binding"/>
    <property type="evidence" value="ECO:0007669"/>
    <property type="project" value="TreeGrafter"/>
</dbReference>
<evidence type="ECO:0000256" key="3">
    <source>
        <dbReference type="ARBA" id="ARBA00022840"/>
    </source>
</evidence>
<dbReference type="SUPFAM" id="SSF55681">
    <property type="entry name" value="Class II aaRS and biotin synthetases"/>
    <property type="match status" value="1"/>
</dbReference>
<dbReference type="InParanoid" id="F5YFK7"/>
<dbReference type="PANTHER" id="PTHR42918:SF6">
    <property type="entry name" value="ELONGATION FACTOR P--(R)-BETA-LYSINE LIGASE"/>
    <property type="match status" value="1"/>
</dbReference>
<evidence type="ECO:0000256" key="1">
    <source>
        <dbReference type="ARBA" id="ARBA00022598"/>
    </source>
</evidence>